<feature type="domain" description="EGF-like" evidence="14">
    <location>
        <begin position="1106"/>
        <end position="1145"/>
    </location>
</feature>
<evidence type="ECO:0000256" key="11">
    <source>
        <dbReference type="ARBA" id="ARBA00023180"/>
    </source>
</evidence>
<dbReference type="InterPro" id="IPR009030">
    <property type="entry name" value="Growth_fac_rcpt_cys_sf"/>
</dbReference>
<dbReference type="GO" id="GO:0016020">
    <property type="term" value="C:membrane"/>
    <property type="evidence" value="ECO:0007669"/>
    <property type="project" value="UniProtKB-SubCell"/>
</dbReference>
<evidence type="ECO:0000259" key="17">
    <source>
        <dbReference type="PROSITE" id="PS51252"/>
    </source>
</evidence>
<keyword evidence="3" id="KW-0254">Endocytosis</keyword>
<evidence type="ECO:0000259" key="15">
    <source>
        <dbReference type="PROSITE" id="PS50856"/>
    </source>
</evidence>
<feature type="disulfide bond" evidence="12">
    <location>
        <begin position="1110"/>
        <end position="1120"/>
    </location>
</feature>
<evidence type="ECO:0000256" key="12">
    <source>
        <dbReference type="PROSITE-ProRule" id="PRU00076"/>
    </source>
</evidence>
<dbReference type="InterPro" id="IPR005533">
    <property type="entry name" value="AMOP_dom"/>
</dbReference>
<evidence type="ECO:0000259" key="16">
    <source>
        <dbReference type="PROSITE" id="PS51233"/>
    </source>
</evidence>
<dbReference type="InterPro" id="IPR051495">
    <property type="entry name" value="Epithelial_Barrier/Signaling"/>
</dbReference>
<evidence type="ECO:0000256" key="2">
    <source>
        <dbReference type="ARBA" id="ARBA00022536"/>
    </source>
</evidence>
<keyword evidence="11" id="KW-0325">Glycoprotein</keyword>
<feature type="domain" description="EGF-like" evidence="14">
    <location>
        <begin position="1020"/>
        <end position="1066"/>
    </location>
</feature>
<evidence type="ECO:0000256" key="3">
    <source>
        <dbReference type="ARBA" id="ARBA00022583"/>
    </source>
</evidence>
<dbReference type="InterPro" id="IPR001846">
    <property type="entry name" value="VWF_type-D"/>
</dbReference>
<evidence type="ECO:0000313" key="18">
    <source>
        <dbReference type="Proteomes" id="UP000515135"/>
    </source>
</evidence>
<evidence type="ECO:0000256" key="5">
    <source>
        <dbReference type="ARBA" id="ARBA00022729"/>
    </source>
</evidence>
<dbReference type="InterPro" id="IPR049883">
    <property type="entry name" value="NOTCH1_EGF-like"/>
</dbReference>
<dbReference type="KEGG" id="bbel:109475804"/>
<evidence type="ECO:0000256" key="13">
    <source>
        <dbReference type="SAM" id="Phobius"/>
    </source>
</evidence>
<dbReference type="Pfam" id="PF06119">
    <property type="entry name" value="NIDO"/>
    <property type="match status" value="1"/>
</dbReference>
<feature type="transmembrane region" description="Helical" evidence="13">
    <location>
        <begin position="1452"/>
        <end position="1471"/>
    </location>
</feature>
<dbReference type="PROSITE" id="PS01187">
    <property type="entry name" value="EGF_CA"/>
    <property type="match status" value="3"/>
</dbReference>
<feature type="domain" description="AMOP" evidence="15">
    <location>
        <begin position="418"/>
        <end position="582"/>
    </location>
</feature>
<dbReference type="PROSITE" id="PS00022">
    <property type="entry name" value="EGF_1"/>
    <property type="match status" value="1"/>
</dbReference>
<evidence type="ECO:0000256" key="8">
    <source>
        <dbReference type="ARBA" id="ARBA00023136"/>
    </source>
</evidence>
<dbReference type="InterPro" id="IPR001881">
    <property type="entry name" value="EGF-like_Ca-bd_dom"/>
</dbReference>
<feature type="domain" description="EGF-like" evidence="14">
    <location>
        <begin position="42"/>
        <end position="81"/>
    </location>
</feature>
<dbReference type="FunFam" id="2.10.25.10:FF:000009">
    <property type="entry name" value="Low-density lipoprotein receptor isoform 1"/>
    <property type="match status" value="1"/>
</dbReference>
<feature type="domain" description="VWFD" evidence="16">
    <location>
        <begin position="611"/>
        <end position="805"/>
    </location>
</feature>
<feature type="domain" description="EGF-like" evidence="14">
    <location>
        <begin position="85"/>
        <end position="125"/>
    </location>
</feature>
<dbReference type="Proteomes" id="UP000515135">
    <property type="component" value="Unplaced"/>
</dbReference>
<dbReference type="Gene3D" id="2.10.25.10">
    <property type="entry name" value="Laminin"/>
    <property type="match status" value="10"/>
</dbReference>
<dbReference type="GO" id="GO:0007160">
    <property type="term" value="P:cell-matrix adhesion"/>
    <property type="evidence" value="ECO:0007669"/>
    <property type="project" value="InterPro"/>
</dbReference>
<dbReference type="Pfam" id="PF14670">
    <property type="entry name" value="FXa_inhibition"/>
    <property type="match status" value="1"/>
</dbReference>
<evidence type="ECO:0000256" key="7">
    <source>
        <dbReference type="ARBA" id="ARBA00022989"/>
    </source>
</evidence>
<dbReference type="InterPro" id="IPR000742">
    <property type="entry name" value="EGF"/>
</dbReference>
<dbReference type="SUPFAM" id="SSF57196">
    <property type="entry name" value="EGF/Laminin"/>
    <property type="match status" value="3"/>
</dbReference>
<dbReference type="SMART" id="SM00216">
    <property type="entry name" value="VWD"/>
    <property type="match status" value="1"/>
</dbReference>
<dbReference type="PROSITE" id="PS00010">
    <property type="entry name" value="ASX_HYDROXYL"/>
    <property type="match status" value="4"/>
</dbReference>
<keyword evidence="10" id="KW-0675">Receptor</keyword>
<dbReference type="PROSITE" id="PS01186">
    <property type="entry name" value="EGF_2"/>
    <property type="match status" value="4"/>
</dbReference>
<dbReference type="FunFam" id="2.10.25.10:FF:000005">
    <property type="entry name" value="Fibrillin 2"/>
    <property type="match status" value="1"/>
</dbReference>
<dbReference type="Pfam" id="PF23263">
    <property type="entry name" value="C8-3_MUC4"/>
    <property type="match status" value="1"/>
</dbReference>
<dbReference type="CDD" id="cd00054">
    <property type="entry name" value="EGF_CA"/>
    <property type="match status" value="5"/>
</dbReference>
<keyword evidence="9 12" id="KW-1015">Disulfide bond</keyword>
<feature type="domain" description="EGF-like" evidence="14">
    <location>
        <begin position="1067"/>
        <end position="1101"/>
    </location>
</feature>
<dbReference type="Pfam" id="PF00094">
    <property type="entry name" value="VWD"/>
    <property type="match status" value="1"/>
</dbReference>
<evidence type="ECO:0000256" key="6">
    <source>
        <dbReference type="ARBA" id="ARBA00022737"/>
    </source>
</evidence>
<dbReference type="InterPro" id="IPR000152">
    <property type="entry name" value="EGF-type_Asp/Asn_hydroxyl_site"/>
</dbReference>
<dbReference type="GO" id="GO:0006897">
    <property type="term" value="P:endocytosis"/>
    <property type="evidence" value="ECO:0007669"/>
    <property type="project" value="UniProtKB-KW"/>
</dbReference>
<keyword evidence="4 13" id="KW-0812">Transmembrane</keyword>
<accession>A0A6P4ZR88</accession>
<comment type="caution">
    <text evidence="12">Lacks conserved residue(s) required for the propagation of feature annotation.</text>
</comment>
<dbReference type="InterPro" id="IPR004094">
    <property type="entry name" value="Antistasin-like"/>
</dbReference>
<keyword evidence="7 13" id="KW-1133">Transmembrane helix</keyword>
<dbReference type="GO" id="GO:0005509">
    <property type="term" value="F:calcium ion binding"/>
    <property type="evidence" value="ECO:0007669"/>
    <property type="project" value="InterPro"/>
</dbReference>
<evidence type="ECO:0000313" key="19">
    <source>
        <dbReference type="RefSeq" id="XP_019632136.1"/>
    </source>
</evidence>
<dbReference type="PANTHER" id="PTHR13802">
    <property type="entry name" value="MUCIN 4-RELATED"/>
    <property type="match status" value="1"/>
</dbReference>
<proteinExistence type="predicted"/>
<dbReference type="SUPFAM" id="SSF57184">
    <property type="entry name" value="Growth factor receptor domain"/>
    <property type="match status" value="2"/>
</dbReference>
<dbReference type="InterPro" id="IPR011061">
    <property type="entry name" value="Hirudin/antistatin"/>
</dbReference>
<dbReference type="GeneID" id="109475804"/>
<dbReference type="FunFam" id="2.10.25.10:FF:000240">
    <property type="entry name" value="Vitamin K-dependent protein S"/>
    <property type="match status" value="1"/>
</dbReference>
<reference evidence="19" key="1">
    <citation type="submission" date="2025-08" db="UniProtKB">
        <authorList>
            <consortium name="RefSeq"/>
        </authorList>
    </citation>
    <scope>IDENTIFICATION</scope>
    <source>
        <tissue evidence="19">Gonad</tissue>
    </source>
</reference>
<dbReference type="SMART" id="SM00539">
    <property type="entry name" value="NIDO"/>
    <property type="match status" value="1"/>
</dbReference>
<dbReference type="PROSITE" id="PS50026">
    <property type="entry name" value="EGF_3"/>
    <property type="match status" value="5"/>
</dbReference>
<dbReference type="Pfam" id="PF02822">
    <property type="entry name" value="Antistasin"/>
    <property type="match status" value="1"/>
</dbReference>
<evidence type="ECO:0000256" key="9">
    <source>
        <dbReference type="ARBA" id="ARBA00023157"/>
    </source>
</evidence>
<evidence type="ECO:0000256" key="1">
    <source>
        <dbReference type="ARBA" id="ARBA00004479"/>
    </source>
</evidence>
<evidence type="ECO:0000256" key="4">
    <source>
        <dbReference type="ARBA" id="ARBA00022692"/>
    </source>
</evidence>
<dbReference type="PANTHER" id="PTHR13802:SF52">
    <property type="entry name" value="MUCIN-4"/>
    <property type="match status" value="1"/>
</dbReference>
<dbReference type="PROSITE" id="PS51252">
    <property type="entry name" value="ANTISTASIN"/>
    <property type="match status" value="1"/>
</dbReference>
<keyword evidence="8 13" id="KW-0472">Membrane</keyword>
<comment type="subcellular location">
    <subcellularLocation>
        <location evidence="1">Membrane</location>
        <topology evidence="1">Single-pass type I membrane protein</topology>
    </subcellularLocation>
</comment>
<evidence type="ECO:0000256" key="10">
    <source>
        <dbReference type="ARBA" id="ARBA00023170"/>
    </source>
</evidence>
<sequence>MHVHVKVKVCQPEVDCDLECIHGFTTDEHGCEECRCKTSEQDVNECTVNRGGCEHDCVDTEEGYNCTCRDGYSLSGTRHCVSDTDVDECATSNGGCQQTCINTEGSFYCSCQEGYSLDFDGTTCQDVNECQSFEWRDCHHCTNTPGSSNCTCKDRHRLVDGKECRDDDLYPYGIEVGRLPFSQQGHNCRQLTLPIEGFRFFGRRHYHIYICDNGIVSFDRIQRPQWPVKLTSYQWRYQAVIAPFLARSRPHAGSKIFYELYSKYDQNPHTLGVLLRAREDGRSVRGFYLPDYDPVWALVVTWTDIVPDNSVCPRGDCPAGTTLPRNTFQLVLSTDGTHSFAHFIYPSKKIEWASPDEILGQTSHPNAIAVAGYNAGQGWWFNYAKDMEYSGTMKMKWAWLKYGGHWSYPLQEQSDLYVPQPSVLRCAAWVRRQEEDVGLEWFLKHMYHRLESTYSCPCTAEQAFYDNTYRYSVTGTGSCAESRRRLTFHYGGKRYSFRRTCCYSPAFFWWERRVGWRGWWWRRARVILRRRRVGGGRLLGGSIGGHLLLNDRLEDEEARHQCCVESGRVRNGWYCQRFSQLRPWSVPQSWGTGSPCRNYPIRIAWIRRVRRRTRFWGDPHISTLDGVRYTFNGLGEFVLVDVDDGEYQVQGRTCFAKGSSRATIFCAITAAQRNHTGIQVNLEGDSGADLYINNTAVNISPFEDDDFELEVDGSALVTRPSNNSILIVFFSGITLKVTANKAMLFVEFSAPMEYMNKTRGLLGRWDGDTSNDFEFSNGTVLHPNSSESQVFEMGNSWLVTDDDGPMKSIFHYKPGESFSNFTSAGFIPKFTDEVTFSDPDLEEHARDVCGNDTSCLFDVAETGDIEVGRAETEDEQNFEDEMSIQNTFPPVLTGPEAVYAKLGDVVEIRINATDPAGLDMTFDTGDEMPPEISVLINGTDVTLLWNVTCDDFFNLQLISTNTKNSSAEYWPVVYMCSCRNNGSCDTTSAIDPALVSDDERFVRLDCVCQDGFSGEQCETDLDACAVNFNPCFPGVNCTDLPPPAGVDGFECGDCPPGYEGNGTICQDVDECETNRCQHVCTNLIGNFTCDCYAGYHIADNGFECYDINECSLPNNCSQRCDNTDGSYKCSCWDGFSLEPDGQSCQPENPCETGDDPSCDPDTGWCTVNATVGALCVCEKGYKLAHDGVTCQDEDECETGKNHCNQLCNNTAGAYTCYCGEGYELTDDPVQPCRDIDECYEGTDNCSVSEICVNIHGAYYCACAPETALRNGICVPEIPEMTTKPTTVEDNTVMMEVEMNMEEFTDAFQQNLVGTVAAGLTSFCARNMKEYRECSDDRSIRCGQTIATFHFTSSDVHTPQRFPYALHGDQVVIGFYVIKPGENSATNQLFPGEVLLTAMEQMKMDIEESFGYKHVMVMALASSFNPSVRTVRPMTTKSSPVAISKQETDITTIAISALTTTAILSVMALIYLRLRAQVKVVDLPDDNLGSKDAPVIEQFAMSESTRQLVEK</sequence>
<organism evidence="18 19">
    <name type="scientific">Branchiostoma belcheri</name>
    <name type="common">Amphioxus</name>
    <dbReference type="NCBI Taxonomy" id="7741"/>
    <lineage>
        <taxon>Eukaryota</taxon>
        <taxon>Metazoa</taxon>
        <taxon>Chordata</taxon>
        <taxon>Cephalochordata</taxon>
        <taxon>Leptocardii</taxon>
        <taxon>Amphioxiformes</taxon>
        <taxon>Branchiostomatidae</taxon>
        <taxon>Branchiostoma</taxon>
    </lineage>
</organism>
<dbReference type="SUPFAM" id="SSF57262">
    <property type="entry name" value="Leech antihemostatic proteins"/>
    <property type="match status" value="1"/>
</dbReference>
<dbReference type="RefSeq" id="XP_019632136.1">
    <property type="nucleotide sequence ID" value="XM_019776577.1"/>
</dbReference>
<keyword evidence="6" id="KW-0677">Repeat</keyword>
<feature type="domain" description="Antistasin-like" evidence="17">
    <location>
        <begin position="10"/>
        <end position="36"/>
    </location>
</feature>
<keyword evidence="2 12" id="KW-0245">EGF-like domain</keyword>
<dbReference type="SMART" id="SM00181">
    <property type="entry name" value="EGF"/>
    <property type="match status" value="10"/>
</dbReference>
<dbReference type="OrthoDB" id="5956799at2759"/>
<dbReference type="InterPro" id="IPR003886">
    <property type="entry name" value="NIDO_dom"/>
</dbReference>
<dbReference type="InterPro" id="IPR018097">
    <property type="entry name" value="EGF_Ca-bd_CS"/>
</dbReference>
<name>A0A6P4ZR88_BRABE</name>
<dbReference type="Pfam" id="PF07645">
    <property type="entry name" value="EGF_CA"/>
    <property type="match status" value="5"/>
</dbReference>
<dbReference type="GO" id="GO:0004867">
    <property type="term" value="F:serine-type endopeptidase inhibitor activity"/>
    <property type="evidence" value="ECO:0007669"/>
    <property type="project" value="InterPro"/>
</dbReference>
<dbReference type="PROSITE" id="PS51233">
    <property type="entry name" value="VWFD"/>
    <property type="match status" value="1"/>
</dbReference>
<evidence type="ECO:0000259" key="14">
    <source>
        <dbReference type="PROSITE" id="PS50026"/>
    </source>
</evidence>
<dbReference type="InterPro" id="IPR056619">
    <property type="entry name" value="C8-3_MUC4"/>
</dbReference>
<protein>
    <submittedName>
        <fullName evidence="19">Mucin-like protein</fullName>
    </submittedName>
</protein>
<dbReference type="PROSITE" id="PS50856">
    <property type="entry name" value="AMOP"/>
    <property type="match status" value="1"/>
</dbReference>
<gene>
    <name evidence="19" type="primary">LOC109475804</name>
</gene>
<keyword evidence="18" id="KW-1185">Reference proteome</keyword>
<keyword evidence="5" id="KW-0732">Signal</keyword>
<dbReference type="SMART" id="SM00179">
    <property type="entry name" value="EGF_CA"/>
    <property type="match status" value="8"/>
</dbReference>